<dbReference type="Proteomes" id="UP000460435">
    <property type="component" value="Unassembled WGS sequence"/>
</dbReference>
<dbReference type="EMBL" id="WLZY01000004">
    <property type="protein sequence ID" value="NDL58238.1"/>
    <property type="molecule type" value="Genomic_DNA"/>
</dbReference>
<organism evidence="1 2">
    <name type="scientific">Phytoactinopolyspora mesophila</name>
    <dbReference type="NCBI Taxonomy" id="2650750"/>
    <lineage>
        <taxon>Bacteria</taxon>
        <taxon>Bacillati</taxon>
        <taxon>Actinomycetota</taxon>
        <taxon>Actinomycetes</taxon>
        <taxon>Jiangellales</taxon>
        <taxon>Jiangellaceae</taxon>
        <taxon>Phytoactinopolyspora</taxon>
    </lineage>
</organism>
<keyword evidence="2" id="KW-1185">Reference proteome</keyword>
<evidence type="ECO:0000313" key="2">
    <source>
        <dbReference type="Proteomes" id="UP000460435"/>
    </source>
</evidence>
<gene>
    <name evidence="1" type="ORF">F7O44_14275</name>
</gene>
<comment type="caution">
    <text evidence="1">The sequence shown here is derived from an EMBL/GenBank/DDBJ whole genome shotgun (WGS) entry which is preliminary data.</text>
</comment>
<protein>
    <recommendedName>
        <fullName evidence="3">Alkaline ceramidase</fullName>
    </recommendedName>
</protein>
<proteinExistence type="predicted"/>
<evidence type="ECO:0008006" key="3">
    <source>
        <dbReference type="Google" id="ProtNLM"/>
    </source>
</evidence>
<evidence type="ECO:0000313" key="1">
    <source>
        <dbReference type="EMBL" id="NDL58238.1"/>
    </source>
</evidence>
<dbReference type="AlphaFoldDB" id="A0A7K3M747"/>
<reference evidence="1 2" key="1">
    <citation type="submission" date="2019-11" db="EMBL/GenBank/DDBJ databases">
        <authorList>
            <person name="Li X.-J."/>
            <person name="Feng X.-M."/>
        </authorList>
    </citation>
    <scope>NUCLEOTIDE SEQUENCE [LARGE SCALE GENOMIC DNA]</scope>
    <source>
        <strain evidence="1 2">XMNu-373</strain>
    </source>
</reference>
<dbReference type="RefSeq" id="WP_162450911.1">
    <property type="nucleotide sequence ID" value="NZ_WLZY01000004.1"/>
</dbReference>
<accession>A0A7K3M747</accession>
<sequence length="436" mass="46025">MSAGADRVLVGSAVVDITPSVGSAMAGFAVRVQPAQDVHDPLLATAVTVASGTSISVIVACDLISLDPPDAAELSRRIADDIGVPAESVALTVSHTHGGPKVKAVGFGRPRDEQYVQTAFAGIVDAARLAWKSRRPATLRAGAEELRTVAHNRRGTGVIDPLVIAAQWADDSGEPIATLFSHACHPVTLGPDNLSITADWPGTARRQLQQRTGGDVVFVQGCCGQLNTGHLATDSFSLAADPNRSFAQAERIGKSVSDAAARALNGAAPVPIGSVQARSARVYLPVTPAPDAAALDEWVAGWRRDIAAATGPERGLMEVWIQWAEYWRDRPSPGGIEVPISVHRWGDFGIVTLPGEPFVEFALDLRRRLNRPNLLVMGYTGGVPGYIPLRSEDYAAGGYEIEMAYRSSRLFSGPYTSDAGPTLLEAAVELAAECGL</sequence>
<name>A0A7K3M747_9ACTN</name>